<proteinExistence type="predicted"/>
<dbReference type="EMBL" id="JADEYS010000021">
    <property type="protein sequence ID" value="MBE9399072.1"/>
    <property type="molecule type" value="Genomic_DNA"/>
</dbReference>
<dbReference type="SUPFAM" id="SSF46689">
    <property type="entry name" value="Homeodomain-like"/>
    <property type="match status" value="1"/>
</dbReference>
<keyword evidence="1 2" id="KW-0238">DNA-binding</keyword>
<evidence type="ECO:0000256" key="2">
    <source>
        <dbReference type="PROSITE-ProRule" id="PRU00335"/>
    </source>
</evidence>
<accession>A0A8J7FSJ6</accession>
<dbReference type="AlphaFoldDB" id="A0A8J7FSJ6"/>
<gene>
    <name evidence="4" type="ORF">IOQ59_17570</name>
</gene>
<protein>
    <submittedName>
        <fullName evidence="4">TetR/AcrR family transcriptional regulator</fullName>
    </submittedName>
</protein>
<feature type="DNA-binding region" description="H-T-H motif" evidence="2">
    <location>
        <begin position="31"/>
        <end position="50"/>
    </location>
</feature>
<sequence length="199" mass="22478">MGRPSKKEERTEEILLAFQRCVSRFGLEGSTLERIAEEAGLKRSLVRHFVGNRDELVAMLADRVIDQSNAQWDEFLAYMPPQHGCDYLLNGLFNEYHSDSAFILVIESLIFAAGRDPVLQKKMQNWMQHFSATITAILKNDYPQASVQDVAAVSFGLVSLYFNLDSLSPLAMTDIYRMPARQAAEQLVRSLKSAKEATE</sequence>
<dbReference type="PROSITE" id="PS50977">
    <property type="entry name" value="HTH_TETR_2"/>
    <property type="match status" value="1"/>
</dbReference>
<evidence type="ECO:0000313" key="5">
    <source>
        <dbReference type="Proteomes" id="UP000640333"/>
    </source>
</evidence>
<dbReference type="Gene3D" id="1.10.357.10">
    <property type="entry name" value="Tetracycline Repressor, domain 2"/>
    <property type="match status" value="1"/>
</dbReference>
<reference evidence="4" key="1">
    <citation type="submission" date="2020-10" db="EMBL/GenBank/DDBJ databases">
        <title>Bacterium isolated from coastal waters sediment.</title>
        <authorList>
            <person name="Chen R.-J."/>
            <person name="Lu D.-C."/>
            <person name="Zhu K.-L."/>
            <person name="Du Z.-J."/>
        </authorList>
    </citation>
    <scope>NUCLEOTIDE SEQUENCE</scope>
    <source>
        <strain evidence="4">N1Y112</strain>
    </source>
</reference>
<name>A0A8J7FSJ6_9GAMM</name>
<dbReference type="InterPro" id="IPR009057">
    <property type="entry name" value="Homeodomain-like_sf"/>
</dbReference>
<dbReference type="GO" id="GO:0003677">
    <property type="term" value="F:DNA binding"/>
    <property type="evidence" value="ECO:0007669"/>
    <property type="project" value="UniProtKB-UniRule"/>
</dbReference>
<dbReference type="RefSeq" id="WP_193954759.1">
    <property type="nucleotide sequence ID" value="NZ_JADEYS010000021.1"/>
</dbReference>
<comment type="caution">
    <text evidence="4">The sequence shown here is derived from an EMBL/GenBank/DDBJ whole genome shotgun (WGS) entry which is preliminary data.</text>
</comment>
<organism evidence="4 5">
    <name type="scientific">Pontibacterium sinense</name>
    <dbReference type="NCBI Taxonomy" id="2781979"/>
    <lineage>
        <taxon>Bacteria</taxon>
        <taxon>Pseudomonadati</taxon>
        <taxon>Pseudomonadota</taxon>
        <taxon>Gammaproteobacteria</taxon>
        <taxon>Oceanospirillales</taxon>
        <taxon>Oceanospirillaceae</taxon>
        <taxon>Pontibacterium</taxon>
    </lineage>
</organism>
<evidence type="ECO:0000259" key="3">
    <source>
        <dbReference type="PROSITE" id="PS50977"/>
    </source>
</evidence>
<evidence type="ECO:0000256" key="1">
    <source>
        <dbReference type="ARBA" id="ARBA00023125"/>
    </source>
</evidence>
<dbReference type="Proteomes" id="UP000640333">
    <property type="component" value="Unassembled WGS sequence"/>
</dbReference>
<keyword evidence="5" id="KW-1185">Reference proteome</keyword>
<evidence type="ECO:0000313" key="4">
    <source>
        <dbReference type="EMBL" id="MBE9399072.1"/>
    </source>
</evidence>
<dbReference type="InterPro" id="IPR001647">
    <property type="entry name" value="HTH_TetR"/>
</dbReference>
<feature type="domain" description="HTH tetR-type" evidence="3">
    <location>
        <begin position="8"/>
        <end position="68"/>
    </location>
</feature>